<feature type="transmembrane region" description="Helical" evidence="1">
    <location>
        <begin position="252"/>
        <end position="273"/>
    </location>
</feature>
<feature type="transmembrane region" description="Helical" evidence="1">
    <location>
        <begin position="377"/>
        <end position="394"/>
    </location>
</feature>
<gene>
    <name evidence="2" type="ORF">TRFO_11999</name>
</gene>
<proteinExistence type="predicted"/>
<accession>A0A1J4J0X2</accession>
<reference evidence="2" key="1">
    <citation type="submission" date="2016-10" db="EMBL/GenBank/DDBJ databases">
        <authorList>
            <person name="Benchimol M."/>
            <person name="Almeida L.G."/>
            <person name="Vasconcelos A.T."/>
            <person name="Perreira-Neves A."/>
            <person name="Rosa I.A."/>
            <person name="Tasca T."/>
            <person name="Bogo M.R."/>
            <person name="de Souza W."/>
        </authorList>
    </citation>
    <scope>NUCLEOTIDE SEQUENCE [LARGE SCALE GENOMIC DNA]</scope>
    <source>
        <strain evidence="2">K</strain>
    </source>
</reference>
<dbReference type="EMBL" id="MLAK01001426">
    <property type="protein sequence ID" value="OHS93184.1"/>
    <property type="molecule type" value="Genomic_DNA"/>
</dbReference>
<keyword evidence="3" id="KW-1185">Reference proteome</keyword>
<evidence type="ECO:0000256" key="1">
    <source>
        <dbReference type="SAM" id="Phobius"/>
    </source>
</evidence>
<feature type="transmembrane region" description="Helical" evidence="1">
    <location>
        <begin position="343"/>
        <end position="365"/>
    </location>
</feature>
<evidence type="ECO:0008006" key="4">
    <source>
        <dbReference type="Google" id="ProtNLM"/>
    </source>
</evidence>
<feature type="transmembrane region" description="Helical" evidence="1">
    <location>
        <begin position="222"/>
        <end position="240"/>
    </location>
</feature>
<dbReference type="RefSeq" id="XP_068346321.1">
    <property type="nucleotide sequence ID" value="XM_068496370.1"/>
</dbReference>
<keyword evidence="1" id="KW-0812">Transmembrane</keyword>
<keyword evidence="1" id="KW-1133">Transmembrane helix</keyword>
<keyword evidence="1" id="KW-0472">Membrane</keyword>
<dbReference type="GeneID" id="94831074"/>
<dbReference type="Proteomes" id="UP000179807">
    <property type="component" value="Unassembled WGS sequence"/>
</dbReference>
<feature type="transmembrane region" description="Helical" evidence="1">
    <location>
        <begin position="158"/>
        <end position="177"/>
    </location>
</feature>
<protein>
    <recommendedName>
        <fullName evidence="4">Intimal thickness related receptor IRP domain-containing protein</fullName>
    </recommendedName>
</protein>
<comment type="caution">
    <text evidence="2">The sequence shown here is derived from an EMBL/GenBank/DDBJ whole genome shotgun (WGS) entry which is preliminary data.</text>
</comment>
<feature type="transmembrane region" description="Helical" evidence="1">
    <location>
        <begin position="285"/>
        <end position="302"/>
    </location>
</feature>
<sequence>MSPKCDMKIQQVEMVFCFLFFTITFRKTTHIYTYLKQYELANFGFDDNGYYSFNFSIPEDLTDDLHIVLLNSTTFFQQKRKSFGQFNLCQNETIPKIMVNKSNSFINGTIEDKTILYPYLLRCTPNGDIFIKLTVHEQHQNPSSFLDNRLYNGKSSQIFIVALFLVLAISWGVNWGLHFDVQHPLHYCLSCVIISFLLTHILRTIELNVLHKSDNSHGLTEAHVFFVWLSFTLLCFFLLIASHGYGIVVDSISIRILSLYVIISIWFVSFPIVLIYGDPGQGENFIYLLVLIGILTFGYFLLTNIRREAAQAVGLSISLSNSFNGTKDNSSSSTFLKNQLYKYFTYILLGGAILYVIYLAIDIAVLQMPLWASEMTYGLIEIIFVSSFSLLFIIRRNYQEIGGDEVPLTSFESTERPLLQRI</sequence>
<dbReference type="AlphaFoldDB" id="A0A1J4J0X2"/>
<feature type="transmembrane region" description="Helical" evidence="1">
    <location>
        <begin position="184"/>
        <end position="202"/>
    </location>
</feature>
<organism evidence="2 3">
    <name type="scientific">Tritrichomonas foetus</name>
    <dbReference type="NCBI Taxonomy" id="1144522"/>
    <lineage>
        <taxon>Eukaryota</taxon>
        <taxon>Metamonada</taxon>
        <taxon>Parabasalia</taxon>
        <taxon>Tritrichomonadida</taxon>
        <taxon>Tritrichomonadidae</taxon>
        <taxon>Tritrichomonas</taxon>
    </lineage>
</organism>
<evidence type="ECO:0000313" key="2">
    <source>
        <dbReference type="EMBL" id="OHS93184.1"/>
    </source>
</evidence>
<name>A0A1J4J0X2_9EUKA</name>
<dbReference type="VEuPathDB" id="TrichDB:TRFO_11999"/>
<evidence type="ECO:0000313" key="3">
    <source>
        <dbReference type="Proteomes" id="UP000179807"/>
    </source>
</evidence>